<accession>A0A367L664</accession>
<gene>
    <name evidence="2" type="ORF">L249_4093</name>
</gene>
<protein>
    <submittedName>
        <fullName evidence="2">Uncharacterized protein</fullName>
    </submittedName>
</protein>
<evidence type="ECO:0000313" key="3">
    <source>
        <dbReference type="Proteomes" id="UP000253664"/>
    </source>
</evidence>
<comment type="caution">
    <text evidence="2">The sequence shown here is derived from an EMBL/GenBank/DDBJ whole genome shotgun (WGS) entry which is preliminary data.</text>
</comment>
<sequence>MLKKKKEGSSVHRASYSYICTRPSVRPSTFPNNPPQKPTCSSAGGDHPSHPMPSQQAERQAHFSPNVKISDTRPDPDEEEKGSLNAFQYLALQDTRIYIQIGSACLGAPSKASITASQDKTH</sequence>
<name>A0A367L664_9HYPO</name>
<reference evidence="2 3" key="1">
    <citation type="journal article" date="2015" name="BMC Genomics">
        <title>Insights from the genome of Ophiocordyceps polyrhachis-furcata to pathogenicity and host specificity in insect fungi.</title>
        <authorList>
            <person name="Wichadakul D."/>
            <person name="Kobmoo N."/>
            <person name="Ingsriswang S."/>
            <person name="Tangphatsornruang S."/>
            <person name="Chantasingh D."/>
            <person name="Luangsa-ard J.J."/>
            <person name="Eurwilaichitr L."/>
        </authorList>
    </citation>
    <scope>NUCLEOTIDE SEQUENCE [LARGE SCALE GENOMIC DNA]</scope>
    <source>
        <strain evidence="2 3">BCC 54312</strain>
    </source>
</reference>
<evidence type="ECO:0000313" key="2">
    <source>
        <dbReference type="EMBL" id="RCI09712.1"/>
    </source>
</evidence>
<dbReference type="Proteomes" id="UP000253664">
    <property type="component" value="Unassembled WGS sequence"/>
</dbReference>
<evidence type="ECO:0000256" key="1">
    <source>
        <dbReference type="SAM" id="MobiDB-lite"/>
    </source>
</evidence>
<keyword evidence="3" id="KW-1185">Reference proteome</keyword>
<organism evidence="2 3">
    <name type="scientific">Ophiocordyceps polyrhachis-furcata BCC 54312</name>
    <dbReference type="NCBI Taxonomy" id="1330021"/>
    <lineage>
        <taxon>Eukaryota</taxon>
        <taxon>Fungi</taxon>
        <taxon>Dikarya</taxon>
        <taxon>Ascomycota</taxon>
        <taxon>Pezizomycotina</taxon>
        <taxon>Sordariomycetes</taxon>
        <taxon>Hypocreomycetidae</taxon>
        <taxon>Hypocreales</taxon>
        <taxon>Ophiocordycipitaceae</taxon>
        <taxon>Ophiocordyceps</taxon>
    </lineage>
</organism>
<dbReference type="EMBL" id="LKCN02000014">
    <property type="protein sequence ID" value="RCI09712.1"/>
    <property type="molecule type" value="Genomic_DNA"/>
</dbReference>
<feature type="region of interest" description="Disordered" evidence="1">
    <location>
        <begin position="22"/>
        <end position="82"/>
    </location>
</feature>
<proteinExistence type="predicted"/>
<dbReference type="AlphaFoldDB" id="A0A367L664"/>